<dbReference type="Gene3D" id="2.60.40.10">
    <property type="entry name" value="Immunoglobulins"/>
    <property type="match status" value="1"/>
</dbReference>
<feature type="region of interest" description="Disordered" evidence="1">
    <location>
        <begin position="40"/>
        <end position="115"/>
    </location>
</feature>
<dbReference type="InterPro" id="IPR018247">
    <property type="entry name" value="EF_Hand_1_Ca_BS"/>
</dbReference>
<evidence type="ECO:0000256" key="1">
    <source>
        <dbReference type="SAM" id="MobiDB-lite"/>
    </source>
</evidence>
<sequence length="882" mass="95915">MKKEPMGYKRTLLFLLSLLLFVQAGLFPLSEPVFAAEAEQTEELLSEPEELLLEEEAPTGAQPEPAEPVTEIAEQEQPAAPETETEGLLEEETEPESREQGNGDGLIEDPEAPQIIPGEEPEETVVLQDATAVPDSAPAGITTFSLASYDGAFGNQLDSVSRKFYDERVSYYVTGRASGSMTVEYTAETSPVTFEASVVEQENGTLVIDRTAQEYLDFQDQVRFSMQSSVDAFLYDHPEIFWFRGGSYSYAPGKKYDESTGEWTGYLAKLVYTPGVAFSGAESLMGAYDAALPQVAARIAQEADDNGDGRCDDVELVRGIHDYLCQTLYYDTAAYESYQQTGDYRIFCSAGAILPGTVGSGVVCEGYAKGFKVLCDQLGIPCVLIGGTVVQNNVREGHMWNGVQIGGRWYLVDATWDDKVDTISYQYFLAGDTFGNRISSGNFGGSDPGGSTIFTYPYLETQGISYCDTVAHIYEAVETAAPACTTEGYTLYQCSACGASYKETVPALSHDYQVQSTVAATCTAGGYTVYACSRCGDTYTGDAVSALGHDYRVQSTAAAACTAGGYTVYACSRCADTYTGDTVPALGHHYVQTADSATCTSAGKLTYTCSRCKASYQTARAAYGHTYVQGLCSRCGIGDTITKASVSSIAKQGYTGKAIKPSVKVSFGGRTLRQGTDYTLAYRNNKKVGTAQVTITGKGKYRGTRTLSFKIVKQSVASLKYSRISDKTYNGKAQKPNVTVKNGSLKLKKNKDYTITYSKNKNIGKAVITIKGKGSYTGKKKLYFNIVPKKTALTRVVSNTKSRMGVNWKKISGVTGYQIQYSTSSSFKNAKTVTVKGKTSRVIKNLKKGKTYYVRVRTYKTVDKVKYYSGWCGKKKVKIRKK</sequence>
<dbReference type="EMBL" id="DVOS01000036">
    <property type="protein sequence ID" value="HIV22975.1"/>
    <property type="molecule type" value="Genomic_DNA"/>
</dbReference>
<comment type="caution">
    <text evidence="3">The sequence shown here is derived from an EMBL/GenBank/DDBJ whole genome shotgun (WGS) entry which is preliminary data.</text>
</comment>
<dbReference type="InterPro" id="IPR052557">
    <property type="entry name" value="CAP/Cytokinesis_protein"/>
</dbReference>
<dbReference type="InterPro" id="IPR002931">
    <property type="entry name" value="Transglutaminase-like"/>
</dbReference>
<dbReference type="InterPro" id="IPR038765">
    <property type="entry name" value="Papain-like_cys_pep_sf"/>
</dbReference>
<dbReference type="PANTHER" id="PTHR46333">
    <property type="entry name" value="CYTOKINESIS PROTEIN 3"/>
    <property type="match status" value="1"/>
</dbReference>
<proteinExistence type="predicted"/>
<dbReference type="Proteomes" id="UP000886889">
    <property type="component" value="Unassembled WGS sequence"/>
</dbReference>
<protein>
    <submittedName>
        <fullName evidence="3">Fibronectin type III domain-containing protein</fullName>
    </submittedName>
</protein>
<organism evidence="3 4">
    <name type="scientific">Candidatus Merdiplasma excrementigallinarum</name>
    <dbReference type="NCBI Taxonomy" id="2840864"/>
    <lineage>
        <taxon>Bacteria</taxon>
        <taxon>Bacillati</taxon>
        <taxon>Bacillota</taxon>
        <taxon>Clostridia</taxon>
        <taxon>Lachnospirales</taxon>
        <taxon>Lachnospiraceae</taxon>
        <taxon>Lachnospiraceae incertae sedis</taxon>
        <taxon>Candidatus Merdiplasma</taxon>
    </lineage>
</organism>
<dbReference type="InterPro" id="IPR013783">
    <property type="entry name" value="Ig-like_fold"/>
</dbReference>
<reference evidence="3" key="2">
    <citation type="journal article" date="2021" name="PeerJ">
        <title>Extensive microbial diversity within the chicken gut microbiome revealed by metagenomics and culture.</title>
        <authorList>
            <person name="Gilroy R."/>
            <person name="Ravi A."/>
            <person name="Getino M."/>
            <person name="Pursley I."/>
            <person name="Horton D.L."/>
            <person name="Alikhan N.F."/>
            <person name="Baker D."/>
            <person name="Gharbi K."/>
            <person name="Hall N."/>
            <person name="Watson M."/>
            <person name="Adriaenssens E.M."/>
            <person name="Foster-Nyarko E."/>
            <person name="Jarju S."/>
            <person name="Secka A."/>
            <person name="Antonio M."/>
            <person name="Oren A."/>
            <person name="Chaudhuri R.R."/>
            <person name="La Ragione R."/>
            <person name="Hildebrand F."/>
            <person name="Pallen M.J."/>
        </authorList>
    </citation>
    <scope>NUCLEOTIDE SEQUENCE</scope>
    <source>
        <strain evidence="3">ChiBcec6-7307</strain>
    </source>
</reference>
<dbReference type="PROSITE" id="PS00018">
    <property type="entry name" value="EF_HAND_1"/>
    <property type="match status" value="1"/>
</dbReference>
<feature type="compositionally biased region" description="Acidic residues" evidence="1">
    <location>
        <begin position="40"/>
        <end position="57"/>
    </location>
</feature>
<dbReference type="Gene3D" id="3.10.620.30">
    <property type="match status" value="1"/>
</dbReference>
<dbReference type="Pfam" id="PF01841">
    <property type="entry name" value="Transglut_core"/>
    <property type="match status" value="1"/>
</dbReference>
<evidence type="ECO:0000313" key="4">
    <source>
        <dbReference type="Proteomes" id="UP000886889"/>
    </source>
</evidence>
<evidence type="ECO:0000313" key="3">
    <source>
        <dbReference type="EMBL" id="HIV22975.1"/>
    </source>
</evidence>
<name>A0A9D1T843_9FIRM</name>
<evidence type="ECO:0000259" key="2">
    <source>
        <dbReference type="PROSITE" id="PS50853"/>
    </source>
</evidence>
<dbReference type="InterPro" id="IPR036116">
    <property type="entry name" value="FN3_sf"/>
</dbReference>
<dbReference type="Pfam" id="PF00041">
    <property type="entry name" value="fn3"/>
    <property type="match status" value="1"/>
</dbReference>
<dbReference type="SMART" id="SM00460">
    <property type="entry name" value="TGc"/>
    <property type="match status" value="1"/>
</dbReference>
<dbReference type="InterPro" id="IPR003961">
    <property type="entry name" value="FN3_dom"/>
</dbReference>
<feature type="domain" description="Fibronectin type-III" evidence="2">
    <location>
        <begin position="789"/>
        <end position="882"/>
    </location>
</feature>
<reference evidence="3" key="1">
    <citation type="submission" date="2020-10" db="EMBL/GenBank/DDBJ databases">
        <authorList>
            <person name="Gilroy R."/>
        </authorList>
    </citation>
    <scope>NUCLEOTIDE SEQUENCE</scope>
    <source>
        <strain evidence="3">ChiBcec6-7307</strain>
    </source>
</reference>
<dbReference type="GO" id="GO:0005737">
    <property type="term" value="C:cytoplasm"/>
    <property type="evidence" value="ECO:0007669"/>
    <property type="project" value="TreeGrafter"/>
</dbReference>
<gene>
    <name evidence="3" type="ORF">IAC80_03450</name>
</gene>
<dbReference type="SUPFAM" id="SSF49265">
    <property type="entry name" value="Fibronectin type III"/>
    <property type="match status" value="1"/>
</dbReference>
<dbReference type="AlphaFoldDB" id="A0A9D1T843"/>
<accession>A0A9D1T843</accession>
<dbReference type="PROSITE" id="PS50853">
    <property type="entry name" value="FN3"/>
    <property type="match status" value="1"/>
</dbReference>
<dbReference type="CDD" id="cd00063">
    <property type="entry name" value="FN3"/>
    <property type="match status" value="1"/>
</dbReference>
<feature type="compositionally biased region" description="Acidic residues" evidence="1">
    <location>
        <begin position="83"/>
        <end position="94"/>
    </location>
</feature>
<dbReference type="SUPFAM" id="SSF54001">
    <property type="entry name" value="Cysteine proteinases"/>
    <property type="match status" value="1"/>
</dbReference>
<feature type="compositionally biased region" description="Low complexity" evidence="1">
    <location>
        <begin position="70"/>
        <end position="82"/>
    </location>
</feature>
<dbReference type="PANTHER" id="PTHR46333:SF2">
    <property type="entry name" value="CYTOKINESIS PROTEIN 3"/>
    <property type="match status" value="1"/>
</dbReference>